<comment type="caution">
    <text evidence="1">The sequence shown here is derived from an EMBL/GenBank/DDBJ whole genome shotgun (WGS) entry which is preliminary data.</text>
</comment>
<proteinExistence type="predicted"/>
<dbReference type="AlphaFoldDB" id="A0A8J3Q8D0"/>
<sequence>MDAKAKRRQATDKVSAYHEQCLSGLVSRVADAIDRFRAGEVDAFAVDETIHQYHKAARQLWTFCWAGGSGAHIEAVAGTIDRLAGSDPAAEWWDRARPRRPL</sequence>
<organism evidence="1 2">
    <name type="scientific">Rhizocola hellebori</name>
    <dbReference type="NCBI Taxonomy" id="1392758"/>
    <lineage>
        <taxon>Bacteria</taxon>
        <taxon>Bacillati</taxon>
        <taxon>Actinomycetota</taxon>
        <taxon>Actinomycetes</taxon>
        <taxon>Micromonosporales</taxon>
        <taxon>Micromonosporaceae</taxon>
        <taxon>Rhizocola</taxon>
    </lineage>
</organism>
<dbReference type="EMBL" id="BONY01000021">
    <property type="protein sequence ID" value="GIH05746.1"/>
    <property type="molecule type" value="Genomic_DNA"/>
</dbReference>
<protein>
    <submittedName>
        <fullName evidence="1">Uncharacterized protein</fullName>
    </submittedName>
</protein>
<gene>
    <name evidence="1" type="ORF">Rhe02_38130</name>
</gene>
<evidence type="ECO:0000313" key="2">
    <source>
        <dbReference type="Proteomes" id="UP000612899"/>
    </source>
</evidence>
<evidence type="ECO:0000313" key="1">
    <source>
        <dbReference type="EMBL" id="GIH05746.1"/>
    </source>
</evidence>
<name>A0A8J3Q8D0_9ACTN</name>
<dbReference type="Proteomes" id="UP000612899">
    <property type="component" value="Unassembled WGS sequence"/>
</dbReference>
<accession>A0A8J3Q8D0</accession>
<dbReference type="RefSeq" id="WP_203909588.1">
    <property type="nucleotide sequence ID" value="NZ_BONY01000021.1"/>
</dbReference>
<reference evidence="1" key="1">
    <citation type="submission" date="2021-01" db="EMBL/GenBank/DDBJ databases">
        <title>Whole genome shotgun sequence of Rhizocola hellebori NBRC 109834.</title>
        <authorList>
            <person name="Komaki H."/>
            <person name="Tamura T."/>
        </authorList>
    </citation>
    <scope>NUCLEOTIDE SEQUENCE</scope>
    <source>
        <strain evidence="1">NBRC 109834</strain>
    </source>
</reference>
<keyword evidence="2" id="KW-1185">Reference proteome</keyword>